<feature type="region of interest" description="Disordered" evidence="3">
    <location>
        <begin position="240"/>
        <end position="343"/>
    </location>
</feature>
<dbReference type="AlphaFoldDB" id="A0ABD1HX57"/>
<evidence type="ECO:0000256" key="1">
    <source>
        <dbReference type="ARBA" id="ARBA00005711"/>
    </source>
</evidence>
<dbReference type="InterPro" id="IPR005516">
    <property type="entry name" value="Remorin_C"/>
</dbReference>
<reference evidence="5 6" key="1">
    <citation type="submission" date="2024-06" db="EMBL/GenBank/DDBJ databases">
        <title>A chromosome level genome sequence of Diviner's sage (Salvia divinorum).</title>
        <authorList>
            <person name="Ford S.A."/>
            <person name="Ro D.-K."/>
            <person name="Ness R.W."/>
            <person name="Phillips M.A."/>
        </authorList>
    </citation>
    <scope>NUCLEOTIDE SEQUENCE [LARGE SCALE GENOMIC DNA]</scope>
    <source>
        <strain evidence="5">SAF-2024a</strain>
        <tissue evidence="5">Leaf</tissue>
    </source>
</reference>
<feature type="compositionally biased region" description="Low complexity" evidence="3">
    <location>
        <begin position="293"/>
        <end position="307"/>
    </location>
</feature>
<feature type="compositionally biased region" description="Basic residues" evidence="3">
    <location>
        <begin position="19"/>
        <end position="34"/>
    </location>
</feature>
<feature type="domain" description="Remorin C-terminal" evidence="4">
    <location>
        <begin position="391"/>
        <end position="493"/>
    </location>
</feature>
<comment type="similarity">
    <text evidence="1">Belongs to the remorin family.</text>
</comment>
<feature type="compositionally biased region" description="Basic and acidic residues" evidence="3">
    <location>
        <begin position="328"/>
        <end position="343"/>
    </location>
</feature>
<sequence>MDYDRIHKVQTGILSPSKLRMKLMGSHHQKKKHGSNSNSSRTSPARMEDSEFVKDSLLAAENGDFGEEALNLEISQVKSDGPSQGDGNSLQSKELGAKDNGDASRFRMQLLSKGDTGNSSSIHPIRMCEDENLDYDSTSSFEFHKGERSLHHSITRSFSRPMSSKWNDAEKWIMNKKNVQSNISKKAHIRSQVNRQPATKMVRVVPEPSVKRVDFCQPSSQTGPRKFAMIDLCSESKDLSEVDDSNMPCTKGVTDETTADPAIRSVSMRDMGTEMTPIPSQEPSRSTTPVSATTPLRSPTSSQPSTPRRGEPAPTPMDHSISNSTQDLAEHAKKELSEQEQKLKTRREIVALGVQLGKMNIAAWASKDENDKSDSGNEVIDIDELTQTEYTKRAAAWEEAEEAKHAARYKREEIRIQAWESQQKARLEAEMRQIEAQIEQMKAQAQAKMVKKVAMARRKSEEKRAVAEARKNRQAEKTALQAGYIRETGRIPSSTFICCGWS</sequence>
<feature type="compositionally biased region" description="Polar residues" evidence="3">
    <location>
        <begin position="73"/>
        <end position="92"/>
    </location>
</feature>
<gene>
    <name evidence="5" type="ORF">AAHA92_10681</name>
</gene>
<keyword evidence="6" id="KW-1185">Reference proteome</keyword>
<evidence type="ECO:0000313" key="5">
    <source>
        <dbReference type="EMBL" id="KAL1560474.1"/>
    </source>
</evidence>
<dbReference type="EMBL" id="JBEAFC010000004">
    <property type="protein sequence ID" value="KAL1560474.1"/>
    <property type="molecule type" value="Genomic_DNA"/>
</dbReference>
<feature type="region of interest" description="Disordered" evidence="3">
    <location>
        <begin position="70"/>
        <end position="99"/>
    </location>
</feature>
<dbReference type="Proteomes" id="UP001567538">
    <property type="component" value="Unassembled WGS sequence"/>
</dbReference>
<feature type="compositionally biased region" description="Polar residues" evidence="3">
    <location>
        <begin position="278"/>
        <end position="292"/>
    </location>
</feature>
<evidence type="ECO:0000256" key="3">
    <source>
        <dbReference type="SAM" id="MobiDB-lite"/>
    </source>
</evidence>
<name>A0ABD1HX57_SALDI</name>
<evidence type="ECO:0000313" key="6">
    <source>
        <dbReference type="Proteomes" id="UP001567538"/>
    </source>
</evidence>
<protein>
    <recommendedName>
        <fullName evidence="4">Remorin C-terminal domain-containing protein</fullName>
    </recommendedName>
</protein>
<evidence type="ECO:0000259" key="4">
    <source>
        <dbReference type="Pfam" id="PF03763"/>
    </source>
</evidence>
<organism evidence="5 6">
    <name type="scientific">Salvia divinorum</name>
    <name type="common">Maria pastora</name>
    <name type="synonym">Diviner's sage</name>
    <dbReference type="NCBI Taxonomy" id="28513"/>
    <lineage>
        <taxon>Eukaryota</taxon>
        <taxon>Viridiplantae</taxon>
        <taxon>Streptophyta</taxon>
        <taxon>Embryophyta</taxon>
        <taxon>Tracheophyta</taxon>
        <taxon>Spermatophyta</taxon>
        <taxon>Magnoliopsida</taxon>
        <taxon>eudicotyledons</taxon>
        <taxon>Gunneridae</taxon>
        <taxon>Pentapetalae</taxon>
        <taxon>asterids</taxon>
        <taxon>lamiids</taxon>
        <taxon>Lamiales</taxon>
        <taxon>Lamiaceae</taxon>
        <taxon>Nepetoideae</taxon>
        <taxon>Mentheae</taxon>
        <taxon>Salviinae</taxon>
        <taxon>Salvia</taxon>
        <taxon>Salvia subgen. Calosphace</taxon>
    </lineage>
</organism>
<dbReference type="PANTHER" id="PTHR31471:SF49">
    <property type="entry name" value="REMORIN FAMILY PROTEIN"/>
    <property type="match status" value="1"/>
</dbReference>
<feature type="coiled-coil region" evidence="2">
    <location>
        <begin position="424"/>
        <end position="477"/>
    </location>
</feature>
<comment type="caution">
    <text evidence="5">The sequence shown here is derived from an EMBL/GenBank/DDBJ whole genome shotgun (WGS) entry which is preliminary data.</text>
</comment>
<dbReference type="Pfam" id="PF03763">
    <property type="entry name" value="Remorin_C"/>
    <property type="match status" value="1"/>
</dbReference>
<evidence type="ECO:0000256" key="2">
    <source>
        <dbReference type="SAM" id="Coils"/>
    </source>
</evidence>
<feature type="region of interest" description="Disordered" evidence="3">
    <location>
        <begin position="14"/>
        <end position="54"/>
    </location>
</feature>
<keyword evidence="2" id="KW-0175">Coiled coil</keyword>
<proteinExistence type="inferred from homology"/>
<dbReference type="PANTHER" id="PTHR31471">
    <property type="entry name" value="OS02G0116800 PROTEIN"/>
    <property type="match status" value="1"/>
</dbReference>
<accession>A0ABD1HX57</accession>